<evidence type="ECO:0000313" key="8">
    <source>
        <dbReference type="Proteomes" id="UP000588112"/>
    </source>
</evidence>
<dbReference type="GO" id="GO:0005886">
    <property type="term" value="C:plasma membrane"/>
    <property type="evidence" value="ECO:0007669"/>
    <property type="project" value="UniProtKB-SubCell"/>
</dbReference>
<dbReference type="PROSITE" id="PS50850">
    <property type="entry name" value="MFS"/>
    <property type="match status" value="1"/>
</dbReference>
<feature type="transmembrane region" description="Helical" evidence="5">
    <location>
        <begin position="357"/>
        <end position="377"/>
    </location>
</feature>
<dbReference type="RefSeq" id="WP_239139095.1">
    <property type="nucleotide sequence ID" value="NZ_BOOS01000009.1"/>
</dbReference>
<gene>
    <name evidence="7" type="ORF">BJ981_007036</name>
</gene>
<dbReference type="InterPro" id="IPR036259">
    <property type="entry name" value="MFS_trans_sf"/>
</dbReference>
<dbReference type="PANTHER" id="PTHR23514:SF13">
    <property type="entry name" value="INNER MEMBRANE PROTEIN YBJJ"/>
    <property type="match status" value="1"/>
</dbReference>
<evidence type="ECO:0000256" key="1">
    <source>
        <dbReference type="ARBA" id="ARBA00004651"/>
    </source>
</evidence>
<feature type="transmembrane region" description="Helical" evidence="5">
    <location>
        <begin position="138"/>
        <end position="157"/>
    </location>
</feature>
<dbReference type="CDD" id="cd17393">
    <property type="entry name" value="MFS_MosC_like"/>
    <property type="match status" value="1"/>
</dbReference>
<evidence type="ECO:0000256" key="3">
    <source>
        <dbReference type="ARBA" id="ARBA00022989"/>
    </source>
</evidence>
<comment type="subcellular location">
    <subcellularLocation>
        <location evidence="1">Cell membrane</location>
        <topology evidence="1">Multi-pass membrane protein</topology>
    </subcellularLocation>
</comment>
<feature type="transmembrane region" description="Helical" evidence="5">
    <location>
        <begin position="163"/>
        <end position="184"/>
    </location>
</feature>
<proteinExistence type="predicted"/>
<feature type="transmembrane region" description="Helical" evidence="5">
    <location>
        <begin position="235"/>
        <end position="254"/>
    </location>
</feature>
<feature type="transmembrane region" description="Helical" evidence="5">
    <location>
        <begin position="45"/>
        <end position="63"/>
    </location>
</feature>
<sequence>MDSRALRRARVAVAMTFAVHGAVSGSFATRIPWIQDHVQAGPGELGLALLAPAVGSLIAMPMAGRVIHRFGNRPATRVLLALWSVMLALPAVAPDLGVLWVTLLVFGASAGMCDVGMNEQGVVVEQRMGRSIMSGLHGMWSVGGLAGGAAGTLAAHFGVDARIHLGVTAAVLLAVGLVIGRHLLDVRPRDDQEAPAHFVLPSRSVLLLGLIGFCAVFGEGAGADWSAVYLRDVAGASPGLAAMSYTAFALTMAVGRLSGDMVVRRLGAVVTVRISGLLAALGGVLVVLARSPVPAVAGFMLIGLGVAVVVPLAFAAAGNAARTPSEGVAGVATLSYSSGFIAPSAIGGIAAQTSLPVSFGVVTVLMVAVLLLAGTLGRRRAPVESASTPVS</sequence>
<feature type="transmembrane region" description="Helical" evidence="5">
    <location>
        <begin position="12"/>
        <end position="33"/>
    </location>
</feature>
<protein>
    <submittedName>
        <fullName evidence="7">Putative MFS family arabinose efflux permease</fullName>
    </submittedName>
</protein>
<dbReference type="Pfam" id="PF07690">
    <property type="entry name" value="MFS_1"/>
    <property type="match status" value="1"/>
</dbReference>
<dbReference type="Proteomes" id="UP000588112">
    <property type="component" value="Unassembled WGS sequence"/>
</dbReference>
<dbReference type="GO" id="GO:0022857">
    <property type="term" value="F:transmembrane transporter activity"/>
    <property type="evidence" value="ECO:0007669"/>
    <property type="project" value="InterPro"/>
</dbReference>
<dbReference type="SUPFAM" id="SSF103473">
    <property type="entry name" value="MFS general substrate transporter"/>
    <property type="match status" value="1"/>
</dbReference>
<evidence type="ECO:0000256" key="4">
    <source>
        <dbReference type="ARBA" id="ARBA00023136"/>
    </source>
</evidence>
<comment type="caution">
    <text evidence="7">The sequence shown here is derived from an EMBL/GenBank/DDBJ whole genome shotgun (WGS) entry which is preliminary data.</text>
</comment>
<evidence type="ECO:0000256" key="5">
    <source>
        <dbReference type="SAM" id="Phobius"/>
    </source>
</evidence>
<keyword evidence="8" id="KW-1185">Reference proteome</keyword>
<dbReference type="PANTHER" id="PTHR23514">
    <property type="entry name" value="BYPASS OF STOP CODON PROTEIN 6"/>
    <property type="match status" value="1"/>
</dbReference>
<feature type="transmembrane region" description="Helical" evidence="5">
    <location>
        <begin position="75"/>
        <end position="93"/>
    </location>
</feature>
<dbReference type="Gene3D" id="1.20.1250.20">
    <property type="entry name" value="MFS general substrate transporter like domains"/>
    <property type="match status" value="2"/>
</dbReference>
<feature type="transmembrane region" description="Helical" evidence="5">
    <location>
        <begin position="266"/>
        <end position="289"/>
    </location>
</feature>
<keyword evidence="3 5" id="KW-1133">Transmembrane helix</keyword>
<dbReference type="AlphaFoldDB" id="A0A7W8ZC22"/>
<feature type="domain" description="Major facilitator superfamily (MFS) profile" evidence="6">
    <location>
        <begin position="204"/>
        <end position="391"/>
    </location>
</feature>
<feature type="transmembrane region" description="Helical" evidence="5">
    <location>
        <begin position="205"/>
        <end position="223"/>
    </location>
</feature>
<reference evidence="7 8" key="1">
    <citation type="submission" date="2020-08" db="EMBL/GenBank/DDBJ databases">
        <title>Sequencing the genomes of 1000 actinobacteria strains.</title>
        <authorList>
            <person name="Klenk H.-P."/>
        </authorList>
    </citation>
    <scope>NUCLEOTIDE SEQUENCE [LARGE SCALE GENOMIC DNA]</scope>
    <source>
        <strain evidence="7 8">DSM 45790</strain>
    </source>
</reference>
<keyword evidence="4 5" id="KW-0472">Membrane</keyword>
<dbReference type="InterPro" id="IPR051788">
    <property type="entry name" value="MFS_Transporter"/>
</dbReference>
<evidence type="ECO:0000259" key="6">
    <source>
        <dbReference type="PROSITE" id="PS50850"/>
    </source>
</evidence>
<dbReference type="InterPro" id="IPR011701">
    <property type="entry name" value="MFS"/>
</dbReference>
<accession>A0A7W8ZC22</accession>
<feature type="transmembrane region" description="Helical" evidence="5">
    <location>
        <begin position="328"/>
        <end position="351"/>
    </location>
</feature>
<evidence type="ECO:0000256" key="2">
    <source>
        <dbReference type="ARBA" id="ARBA00022692"/>
    </source>
</evidence>
<evidence type="ECO:0000313" key="7">
    <source>
        <dbReference type="EMBL" id="MBB5631272.1"/>
    </source>
</evidence>
<feature type="transmembrane region" description="Helical" evidence="5">
    <location>
        <begin position="295"/>
        <end position="316"/>
    </location>
</feature>
<dbReference type="EMBL" id="JACHBR010000002">
    <property type="protein sequence ID" value="MBB5631272.1"/>
    <property type="molecule type" value="Genomic_DNA"/>
</dbReference>
<keyword evidence="2 5" id="KW-0812">Transmembrane</keyword>
<dbReference type="InterPro" id="IPR020846">
    <property type="entry name" value="MFS_dom"/>
</dbReference>
<name>A0A7W8ZC22_9ACTN</name>
<organism evidence="7 8">
    <name type="scientific">Sphaerisporangium krabiense</name>
    <dbReference type="NCBI Taxonomy" id="763782"/>
    <lineage>
        <taxon>Bacteria</taxon>
        <taxon>Bacillati</taxon>
        <taxon>Actinomycetota</taxon>
        <taxon>Actinomycetes</taxon>
        <taxon>Streptosporangiales</taxon>
        <taxon>Streptosporangiaceae</taxon>
        <taxon>Sphaerisporangium</taxon>
    </lineage>
</organism>